<dbReference type="FunFam" id="3.30.160.60:FF:002452">
    <property type="entry name" value="zinc finger protein 142 isoform X4"/>
    <property type="match status" value="1"/>
</dbReference>
<keyword evidence="10" id="KW-0539">Nucleus</keyword>
<feature type="binding site" evidence="12">
    <location>
        <position position="62"/>
    </location>
    <ligand>
        <name>Zn(2+)</name>
        <dbReference type="ChEBI" id="CHEBI:29105"/>
    </ligand>
</feature>
<sequence>MELSIDSFDRICRACLCESTKMKSLFTKLENNEQKFLDLFSLAANLSARTDDGLPKQVCGDCEMVIYKAEEFRSRCLNSETLLKKVLESSTQGQYFGTNPSETYNNAVESKLYLDKLCDFEMVVDKKDIVDSFGPENSQQLDASMLEHIVKKEVYENDNLGNDFEDNELSQPTEFKEETQTEQNALNFSRYKKKQCKNKLQKKSPKTKSFIPSDFSCNYCKTNFEDITTWQSHLDTHPVKARDTAKKPKDERIYQCSLCLRRCKTNKTLTKHMKLHERTDNIRFSCDKCKREFKYKSFLESHVRSVHMHDEYTCHLCTEKFTTKLSLEAHIDSHKEKKKHICDICNKAFIMLCTLKDHMRKHTGEKPFLCCTCGKGGAHPFTCDDCGNGFTTSSALVKHRRTHTGERPYACDLCTMRFAASGTLKNHRRTHTGERPFQCSLCEKAFVQRTDLISHIRCHTVSVGRPLERQRR</sequence>
<proteinExistence type="inferred from homology"/>
<dbReference type="GO" id="GO:0006357">
    <property type="term" value="P:regulation of transcription by RNA polymerase II"/>
    <property type="evidence" value="ECO:0007669"/>
    <property type="project" value="TreeGrafter"/>
</dbReference>
<dbReference type="SMART" id="SM00355">
    <property type="entry name" value="ZnF_C2H2"/>
    <property type="match status" value="8"/>
</dbReference>
<keyword evidence="5 11" id="KW-0863">Zinc-finger</keyword>
<dbReference type="Proteomes" id="UP000037510">
    <property type="component" value="Unassembled WGS sequence"/>
</dbReference>
<evidence type="ECO:0000256" key="5">
    <source>
        <dbReference type="ARBA" id="ARBA00022771"/>
    </source>
</evidence>
<reference evidence="15 16" key="1">
    <citation type="journal article" date="2015" name="Genome Biol. Evol.">
        <title>The genome of winter moth (Operophtera brumata) provides a genomic perspective on sexual dimorphism and phenology.</title>
        <authorList>
            <person name="Derks M.F."/>
            <person name="Smit S."/>
            <person name="Salis L."/>
            <person name="Schijlen E."/>
            <person name="Bossers A."/>
            <person name="Mateman C."/>
            <person name="Pijl A.S."/>
            <person name="de Ridder D."/>
            <person name="Groenen M.A."/>
            <person name="Visser M.E."/>
            <person name="Megens H.J."/>
        </authorList>
    </citation>
    <scope>NUCLEOTIDE SEQUENCE [LARGE SCALE GENOMIC DNA]</scope>
    <source>
        <strain evidence="15">WM2013NL</strain>
        <tissue evidence="15">Head and thorax</tissue>
    </source>
</reference>
<dbReference type="SMART" id="SM00868">
    <property type="entry name" value="zf-AD"/>
    <property type="match status" value="1"/>
</dbReference>
<feature type="binding site" evidence="12">
    <location>
        <position position="59"/>
    </location>
    <ligand>
        <name>Zn(2+)</name>
        <dbReference type="ChEBI" id="CHEBI:29105"/>
    </ligand>
</feature>
<evidence type="ECO:0000256" key="4">
    <source>
        <dbReference type="ARBA" id="ARBA00022737"/>
    </source>
</evidence>
<comment type="similarity">
    <text evidence="2">Belongs to the krueppel C2H2-type zinc-finger protein family.</text>
</comment>
<evidence type="ECO:0000256" key="6">
    <source>
        <dbReference type="ARBA" id="ARBA00022833"/>
    </source>
</evidence>
<keyword evidence="6 12" id="KW-0862">Zinc</keyword>
<dbReference type="PANTHER" id="PTHR24390:SF235">
    <property type="entry name" value="GH09339P-RELATED"/>
    <property type="match status" value="1"/>
</dbReference>
<evidence type="ECO:0000259" key="13">
    <source>
        <dbReference type="PROSITE" id="PS50157"/>
    </source>
</evidence>
<dbReference type="GO" id="GO:0003700">
    <property type="term" value="F:DNA-binding transcription factor activity"/>
    <property type="evidence" value="ECO:0007669"/>
    <property type="project" value="TreeGrafter"/>
</dbReference>
<feature type="binding site" evidence="12">
    <location>
        <position position="12"/>
    </location>
    <ligand>
        <name>Zn(2+)</name>
        <dbReference type="ChEBI" id="CHEBI:29105"/>
    </ligand>
</feature>
<accession>A0A0L7L9R5</accession>
<dbReference type="GO" id="GO:0045892">
    <property type="term" value="P:negative regulation of DNA-templated transcription"/>
    <property type="evidence" value="ECO:0007669"/>
    <property type="project" value="UniProtKB-ARBA"/>
</dbReference>
<feature type="domain" description="C2H2-type" evidence="13">
    <location>
        <begin position="340"/>
        <end position="367"/>
    </location>
</feature>
<organism evidence="15 16">
    <name type="scientific">Operophtera brumata</name>
    <name type="common">Winter moth</name>
    <name type="synonym">Phalaena brumata</name>
    <dbReference type="NCBI Taxonomy" id="104452"/>
    <lineage>
        <taxon>Eukaryota</taxon>
        <taxon>Metazoa</taxon>
        <taxon>Ecdysozoa</taxon>
        <taxon>Arthropoda</taxon>
        <taxon>Hexapoda</taxon>
        <taxon>Insecta</taxon>
        <taxon>Pterygota</taxon>
        <taxon>Neoptera</taxon>
        <taxon>Endopterygota</taxon>
        <taxon>Lepidoptera</taxon>
        <taxon>Glossata</taxon>
        <taxon>Ditrysia</taxon>
        <taxon>Geometroidea</taxon>
        <taxon>Geometridae</taxon>
        <taxon>Larentiinae</taxon>
        <taxon>Operophtera</taxon>
    </lineage>
</organism>
<comment type="caution">
    <text evidence="15">The sequence shown here is derived from an EMBL/GenBank/DDBJ whole genome shotgun (WGS) entry which is preliminary data.</text>
</comment>
<dbReference type="GO" id="GO:0005634">
    <property type="term" value="C:nucleus"/>
    <property type="evidence" value="ECO:0007669"/>
    <property type="project" value="UniProtKB-SubCell"/>
</dbReference>
<dbReference type="PANTHER" id="PTHR24390">
    <property type="entry name" value="ZINC FINGER PROTEIN"/>
    <property type="match status" value="1"/>
</dbReference>
<dbReference type="SUPFAM" id="SSF57716">
    <property type="entry name" value="Glucocorticoid receptor-like (DNA-binding domain)"/>
    <property type="match status" value="1"/>
</dbReference>
<evidence type="ECO:0000256" key="10">
    <source>
        <dbReference type="ARBA" id="ARBA00023242"/>
    </source>
</evidence>
<comment type="subcellular location">
    <subcellularLocation>
        <location evidence="1">Nucleus</location>
    </subcellularLocation>
</comment>
<dbReference type="InterPro" id="IPR012934">
    <property type="entry name" value="Znf_AD"/>
</dbReference>
<feature type="domain" description="ZAD" evidence="14">
    <location>
        <begin position="10"/>
        <end position="86"/>
    </location>
</feature>
<dbReference type="Pfam" id="PF00096">
    <property type="entry name" value="zf-C2H2"/>
    <property type="match status" value="6"/>
</dbReference>
<dbReference type="InterPro" id="IPR036236">
    <property type="entry name" value="Znf_C2H2_sf"/>
</dbReference>
<gene>
    <name evidence="15" type="ORF">OBRU01_07065</name>
</gene>
<dbReference type="FunFam" id="3.30.160.60:FF:000495">
    <property type="entry name" value="zinc finger protein 668"/>
    <property type="match status" value="1"/>
</dbReference>
<dbReference type="SUPFAM" id="SSF57667">
    <property type="entry name" value="beta-beta-alpha zinc fingers"/>
    <property type="match status" value="5"/>
</dbReference>
<keyword evidence="4" id="KW-0677">Repeat</keyword>
<evidence type="ECO:0000256" key="9">
    <source>
        <dbReference type="ARBA" id="ARBA00023163"/>
    </source>
</evidence>
<feature type="domain" description="C2H2-type" evidence="13">
    <location>
        <begin position="409"/>
        <end position="436"/>
    </location>
</feature>
<evidence type="ECO:0000313" key="15">
    <source>
        <dbReference type="EMBL" id="KOB72207.1"/>
    </source>
</evidence>
<keyword evidence="7" id="KW-0805">Transcription regulation</keyword>
<dbReference type="Gene3D" id="3.30.160.60">
    <property type="entry name" value="Classic Zinc Finger"/>
    <property type="match status" value="6"/>
</dbReference>
<dbReference type="FunFam" id="3.30.160.60:FF:001370">
    <property type="entry name" value="Zinc finger protein"/>
    <property type="match status" value="1"/>
</dbReference>
<keyword evidence="16" id="KW-1185">Reference proteome</keyword>
<keyword evidence="8" id="KW-0238">DNA-binding</keyword>
<dbReference type="EMBL" id="JTDY01002061">
    <property type="protein sequence ID" value="KOB72207.1"/>
    <property type="molecule type" value="Genomic_DNA"/>
</dbReference>
<feature type="domain" description="C2H2-type" evidence="13">
    <location>
        <begin position="254"/>
        <end position="281"/>
    </location>
</feature>
<name>A0A0L7L9R5_OPEBR</name>
<evidence type="ECO:0000256" key="1">
    <source>
        <dbReference type="ARBA" id="ARBA00004123"/>
    </source>
</evidence>
<feature type="domain" description="C2H2-type" evidence="13">
    <location>
        <begin position="284"/>
        <end position="312"/>
    </location>
</feature>
<dbReference type="STRING" id="104452.A0A0L7L9R5"/>
<evidence type="ECO:0000256" key="7">
    <source>
        <dbReference type="ARBA" id="ARBA00023015"/>
    </source>
</evidence>
<feature type="binding site" evidence="12">
    <location>
        <position position="15"/>
    </location>
    <ligand>
        <name>Zn(2+)</name>
        <dbReference type="ChEBI" id="CHEBI:29105"/>
    </ligand>
</feature>
<feature type="domain" description="C2H2-type" evidence="13">
    <location>
        <begin position="437"/>
        <end position="460"/>
    </location>
</feature>
<dbReference type="FunFam" id="3.30.160.60:FF:000145">
    <property type="entry name" value="Zinc finger protein 574"/>
    <property type="match status" value="1"/>
</dbReference>
<feature type="domain" description="C2H2-type" evidence="13">
    <location>
        <begin position="381"/>
        <end position="408"/>
    </location>
</feature>
<dbReference type="Pfam" id="PF07776">
    <property type="entry name" value="zf-AD"/>
    <property type="match status" value="1"/>
</dbReference>
<evidence type="ECO:0000259" key="14">
    <source>
        <dbReference type="PROSITE" id="PS51915"/>
    </source>
</evidence>
<dbReference type="Gene3D" id="3.40.1800.20">
    <property type="match status" value="1"/>
</dbReference>
<dbReference type="PROSITE" id="PS00028">
    <property type="entry name" value="ZINC_FINGER_C2H2_1"/>
    <property type="match status" value="8"/>
</dbReference>
<evidence type="ECO:0000256" key="3">
    <source>
        <dbReference type="ARBA" id="ARBA00022723"/>
    </source>
</evidence>
<protein>
    <submittedName>
        <fullName evidence="15">Putative KRAB box and zinc finger C2H2 type domain containing protein</fullName>
    </submittedName>
</protein>
<keyword evidence="3 12" id="KW-0479">Metal-binding</keyword>
<dbReference type="GO" id="GO:0008270">
    <property type="term" value="F:zinc ion binding"/>
    <property type="evidence" value="ECO:0007669"/>
    <property type="project" value="UniProtKB-UniRule"/>
</dbReference>
<evidence type="ECO:0000256" key="8">
    <source>
        <dbReference type="ARBA" id="ARBA00023125"/>
    </source>
</evidence>
<evidence type="ECO:0000313" key="16">
    <source>
        <dbReference type="Proteomes" id="UP000037510"/>
    </source>
</evidence>
<feature type="domain" description="C2H2-type" evidence="13">
    <location>
        <begin position="312"/>
        <end position="339"/>
    </location>
</feature>
<evidence type="ECO:0000256" key="12">
    <source>
        <dbReference type="PROSITE-ProRule" id="PRU01263"/>
    </source>
</evidence>
<keyword evidence="9" id="KW-0804">Transcription</keyword>
<dbReference type="PROSITE" id="PS51915">
    <property type="entry name" value="ZAD"/>
    <property type="match status" value="1"/>
</dbReference>
<dbReference type="InterPro" id="IPR013087">
    <property type="entry name" value="Znf_C2H2_type"/>
</dbReference>
<evidence type="ECO:0000256" key="11">
    <source>
        <dbReference type="PROSITE-ProRule" id="PRU00042"/>
    </source>
</evidence>
<dbReference type="AlphaFoldDB" id="A0A0L7L9R5"/>
<dbReference type="GO" id="GO:0000978">
    <property type="term" value="F:RNA polymerase II cis-regulatory region sequence-specific DNA binding"/>
    <property type="evidence" value="ECO:0007669"/>
    <property type="project" value="TreeGrafter"/>
</dbReference>
<dbReference type="PROSITE" id="PS50157">
    <property type="entry name" value="ZINC_FINGER_C2H2_2"/>
    <property type="match status" value="7"/>
</dbReference>
<evidence type="ECO:0000256" key="2">
    <source>
        <dbReference type="ARBA" id="ARBA00006991"/>
    </source>
</evidence>